<reference evidence="1 2" key="1">
    <citation type="journal article" date="2014" name="BMC Genomics">
        <title>Comparative genome sequencing reveals chemotype-specific gene clusters in the toxigenic black mold Stachybotrys.</title>
        <authorList>
            <person name="Semeiks J."/>
            <person name="Borek D."/>
            <person name="Otwinowski Z."/>
            <person name="Grishin N.V."/>
        </authorList>
    </citation>
    <scope>NUCLEOTIDE SEQUENCE [LARGE SCALE GENOMIC DNA]</scope>
    <source>
        <strain evidence="2">CBS 109288 / IBT 7711</strain>
    </source>
</reference>
<dbReference type="Proteomes" id="UP000028045">
    <property type="component" value="Unassembled WGS sequence"/>
</dbReference>
<keyword evidence="2" id="KW-1185">Reference proteome</keyword>
<evidence type="ECO:0000313" key="1">
    <source>
        <dbReference type="EMBL" id="KEY72584.1"/>
    </source>
</evidence>
<dbReference type="EMBL" id="KL648068">
    <property type="protein sequence ID" value="KEY72584.1"/>
    <property type="molecule type" value="Genomic_DNA"/>
</dbReference>
<proteinExistence type="predicted"/>
<sequence>MPRTKPSPVDHGPLAAGRPLSPTLVDYEIRAFGGTTTAFDTMPQELQKEKTPVSMKNRIRELTVENGRLRREIEYYKTLVNEVLHPVMALSQFHVHGLLSSVGNFNAKIEQLNAQWQAEQAVYGDSNPRQKRQFLSYLLYWTPDLTLGTSDVFI</sequence>
<dbReference type="OrthoDB" id="5103437at2759"/>
<name>A0A084B4V5_STACB</name>
<gene>
    <name evidence="1" type="ORF">S7711_11458</name>
</gene>
<dbReference type="AlphaFoldDB" id="A0A084B4V5"/>
<evidence type="ECO:0000313" key="2">
    <source>
        <dbReference type="Proteomes" id="UP000028045"/>
    </source>
</evidence>
<dbReference type="HOGENOM" id="CLU_1705394_0_0_1"/>
<organism evidence="1 2">
    <name type="scientific">Stachybotrys chartarum (strain CBS 109288 / IBT 7711)</name>
    <name type="common">Toxic black mold</name>
    <name type="synonym">Stilbospora chartarum</name>
    <dbReference type="NCBI Taxonomy" id="1280523"/>
    <lineage>
        <taxon>Eukaryota</taxon>
        <taxon>Fungi</taxon>
        <taxon>Dikarya</taxon>
        <taxon>Ascomycota</taxon>
        <taxon>Pezizomycotina</taxon>
        <taxon>Sordariomycetes</taxon>
        <taxon>Hypocreomycetidae</taxon>
        <taxon>Hypocreales</taxon>
        <taxon>Stachybotryaceae</taxon>
        <taxon>Stachybotrys</taxon>
    </lineage>
</organism>
<protein>
    <submittedName>
        <fullName evidence="1">Uncharacterized protein</fullName>
    </submittedName>
</protein>
<accession>A0A084B4V5</accession>